<dbReference type="SUPFAM" id="SSF54534">
    <property type="entry name" value="FKBP-like"/>
    <property type="match status" value="1"/>
</dbReference>
<keyword evidence="15" id="KW-1185">Reference proteome</keyword>
<accession>A0ABW6K7Q6</accession>
<gene>
    <name evidence="11" type="primary">prsA</name>
    <name evidence="14" type="ORF">ACFYKX_06360</name>
</gene>
<dbReference type="InterPro" id="IPR027304">
    <property type="entry name" value="Trigger_fact/SurA_dom_sf"/>
</dbReference>
<evidence type="ECO:0000256" key="7">
    <source>
        <dbReference type="ARBA" id="ARBA00023136"/>
    </source>
</evidence>
<evidence type="ECO:0000313" key="15">
    <source>
        <dbReference type="Proteomes" id="UP001601059"/>
    </source>
</evidence>
<evidence type="ECO:0000256" key="8">
    <source>
        <dbReference type="ARBA" id="ARBA00023139"/>
    </source>
</evidence>
<dbReference type="InterPro" id="IPR023058">
    <property type="entry name" value="PPIase_PpiC_CS"/>
</dbReference>
<evidence type="ECO:0000256" key="12">
    <source>
        <dbReference type="SAM" id="SignalP"/>
    </source>
</evidence>
<dbReference type="PROSITE" id="PS51257">
    <property type="entry name" value="PROKAR_LIPOPROTEIN"/>
    <property type="match status" value="1"/>
</dbReference>
<evidence type="ECO:0000256" key="5">
    <source>
        <dbReference type="ARBA" id="ARBA00022729"/>
    </source>
</evidence>
<dbReference type="HAMAP" id="MF_01145">
    <property type="entry name" value="Foldase_PrsA"/>
    <property type="match status" value="1"/>
</dbReference>
<dbReference type="PANTHER" id="PTHR47245:SF1">
    <property type="entry name" value="FOLDASE PROTEIN PRSA"/>
    <property type="match status" value="1"/>
</dbReference>
<keyword evidence="7 11" id="KW-0472">Membrane</keyword>
<comment type="caution">
    <text evidence="14">The sequence shown here is derived from an EMBL/GenBank/DDBJ whole genome shotgun (WGS) entry which is preliminary data.</text>
</comment>
<dbReference type="PANTHER" id="PTHR47245">
    <property type="entry name" value="PEPTIDYLPROLYL ISOMERASE"/>
    <property type="match status" value="1"/>
</dbReference>
<keyword evidence="5 11" id="KW-0732">Signal</keyword>
<evidence type="ECO:0000256" key="11">
    <source>
        <dbReference type="HAMAP-Rule" id="MF_01145"/>
    </source>
</evidence>
<dbReference type="InterPro" id="IPR046357">
    <property type="entry name" value="PPIase_dom_sf"/>
</dbReference>
<dbReference type="RefSeq" id="WP_389359216.1">
    <property type="nucleotide sequence ID" value="NZ_JBIACK010000002.1"/>
</dbReference>
<comment type="similarity">
    <text evidence="3 11">Belongs to the PrsA family.</text>
</comment>
<comment type="catalytic activity">
    <reaction evidence="1 11">
        <text>[protein]-peptidylproline (omega=180) = [protein]-peptidylproline (omega=0)</text>
        <dbReference type="Rhea" id="RHEA:16237"/>
        <dbReference type="Rhea" id="RHEA-COMP:10747"/>
        <dbReference type="Rhea" id="RHEA-COMP:10748"/>
        <dbReference type="ChEBI" id="CHEBI:83833"/>
        <dbReference type="ChEBI" id="CHEBI:83834"/>
        <dbReference type="EC" id="5.2.1.8"/>
    </reaction>
</comment>
<evidence type="ECO:0000256" key="1">
    <source>
        <dbReference type="ARBA" id="ARBA00000971"/>
    </source>
</evidence>
<keyword evidence="6 11" id="KW-0697">Rotamase</keyword>
<evidence type="ECO:0000313" key="14">
    <source>
        <dbReference type="EMBL" id="MFE8700225.1"/>
    </source>
</evidence>
<proteinExistence type="inferred from homology"/>
<protein>
    <recommendedName>
        <fullName evidence="11">Foldase protein PrsA</fullName>
        <ecNumber evidence="11">5.2.1.8</ecNumber>
    </recommendedName>
</protein>
<dbReference type="EMBL" id="JBIACK010000002">
    <property type="protein sequence ID" value="MFE8700225.1"/>
    <property type="molecule type" value="Genomic_DNA"/>
</dbReference>
<dbReference type="InterPro" id="IPR000297">
    <property type="entry name" value="PPIase_PpiC"/>
</dbReference>
<keyword evidence="8 11" id="KW-0564">Palmitate</keyword>
<dbReference type="PROSITE" id="PS50198">
    <property type="entry name" value="PPIC_PPIASE_2"/>
    <property type="match status" value="1"/>
</dbReference>
<name>A0ABW6K7Q6_9BACI</name>
<reference evidence="14 15" key="1">
    <citation type="submission" date="2024-08" db="EMBL/GenBank/DDBJ databases">
        <title>Two novel Cytobacillus novel species.</title>
        <authorList>
            <person name="Liu G."/>
        </authorList>
    </citation>
    <scope>NUCLEOTIDE SEQUENCE [LARGE SCALE GENOMIC DNA]</scope>
    <source>
        <strain evidence="14 15">FJAT-54145</strain>
    </source>
</reference>
<dbReference type="PROSITE" id="PS01096">
    <property type="entry name" value="PPIC_PPIASE_1"/>
    <property type="match status" value="1"/>
</dbReference>
<sequence length="293" mass="33380">MKKWILSLTLAAGVIGLTACNNAEESEVVVESEAGNITKDELYVAMKEKYGQQALQELLYEKVLSEKYEVTDEELDKKINELKDQFGENFELVLMQNNIKDEEEFRGILKRELLVQKASIKDIEATEEELQEYYDNYKTQIKARHILVADEETAKEVKQKLNEGAKFEDLAKEYSTDTVSAEQGGDLGFFGPGQMVPEFEEAAYALEIDEISEPVQSQHGYHIIQTTEKKEKPSFEEMKEDIEFEVKVAKLDQTIMQEALQNELKEANVKVNDEDLKGVLGTEEEAATEEEAK</sequence>
<evidence type="ECO:0000256" key="10">
    <source>
        <dbReference type="ARBA" id="ARBA00023288"/>
    </source>
</evidence>
<dbReference type="Gene3D" id="3.10.50.40">
    <property type="match status" value="1"/>
</dbReference>
<dbReference type="Pfam" id="PF13616">
    <property type="entry name" value="Rotamase_3"/>
    <property type="match status" value="1"/>
</dbReference>
<feature type="chain" id="PRO_5046283322" description="Foldase protein PrsA" evidence="12">
    <location>
        <begin position="24"/>
        <end position="293"/>
    </location>
</feature>
<evidence type="ECO:0000256" key="6">
    <source>
        <dbReference type="ARBA" id="ARBA00023110"/>
    </source>
</evidence>
<dbReference type="InterPro" id="IPR050245">
    <property type="entry name" value="PrsA_foldase"/>
</dbReference>
<feature type="signal peptide" evidence="12">
    <location>
        <begin position="1"/>
        <end position="23"/>
    </location>
</feature>
<evidence type="ECO:0000256" key="4">
    <source>
        <dbReference type="ARBA" id="ARBA00022475"/>
    </source>
</evidence>
<evidence type="ECO:0000259" key="13">
    <source>
        <dbReference type="PROSITE" id="PS50198"/>
    </source>
</evidence>
<keyword evidence="10 11" id="KW-0449">Lipoprotein</keyword>
<comment type="function">
    <text evidence="11">Plays a major role in protein secretion by helping the post-translocational extracellular folding of several secreted proteins.</text>
</comment>
<dbReference type="GO" id="GO:0003755">
    <property type="term" value="F:peptidyl-prolyl cis-trans isomerase activity"/>
    <property type="evidence" value="ECO:0007669"/>
    <property type="project" value="UniProtKB-EC"/>
</dbReference>
<dbReference type="InterPro" id="IPR023059">
    <property type="entry name" value="Foldase_PrsA"/>
</dbReference>
<dbReference type="EC" id="5.2.1.8" evidence="11"/>
<evidence type="ECO:0000256" key="3">
    <source>
        <dbReference type="ARBA" id="ARBA00006071"/>
    </source>
</evidence>
<dbReference type="Proteomes" id="UP001601059">
    <property type="component" value="Unassembled WGS sequence"/>
</dbReference>
<organism evidence="14 15">
    <name type="scientific">Cytobacillus spartinae</name>
    <dbReference type="NCBI Taxonomy" id="3299023"/>
    <lineage>
        <taxon>Bacteria</taxon>
        <taxon>Bacillati</taxon>
        <taxon>Bacillota</taxon>
        <taxon>Bacilli</taxon>
        <taxon>Bacillales</taxon>
        <taxon>Bacillaceae</taxon>
        <taxon>Cytobacillus</taxon>
    </lineage>
</organism>
<evidence type="ECO:0000256" key="2">
    <source>
        <dbReference type="ARBA" id="ARBA00004193"/>
    </source>
</evidence>
<keyword evidence="9 11" id="KW-0413">Isomerase</keyword>
<dbReference type="SUPFAM" id="SSF109998">
    <property type="entry name" value="Triger factor/SurA peptide-binding domain-like"/>
    <property type="match status" value="1"/>
</dbReference>
<keyword evidence="4 11" id="KW-1003">Cell membrane</keyword>
<feature type="domain" description="PpiC" evidence="13">
    <location>
        <begin position="138"/>
        <end position="228"/>
    </location>
</feature>
<evidence type="ECO:0000256" key="9">
    <source>
        <dbReference type="ARBA" id="ARBA00023235"/>
    </source>
</evidence>
<comment type="subcellular location">
    <subcellularLocation>
        <location evidence="2 11">Cell membrane</location>
        <topology evidence="2 11">Lipid-anchor</topology>
    </subcellularLocation>
</comment>